<dbReference type="GO" id="GO:0046872">
    <property type="term" value="F:metal ion binding"/>
    <property type="evidence" value="ECO:0007669"/>
    <property type="project" value="UniProtKB-KW"/>
</dbReference>
<gene>
    <name evidence="2" type="ORF">DWB85_16790</name>
</gene>
<proteinExistence type="predicted"/>
<reference evidence="2 3" key="1">
    <citation type="submission" date="2018-07" db="EMBL/GenBank/DDBJ databases">
        <title>Halioglobus sp. genome submission.</title>
        <authorList>
            <person name="Ye M.-Q."/>
            <person name="Du Z.-J."/>
        </authorList>
    </citation>
    <scope>NUCLEOTIDE SEQUENCE [LARGE SCALE GENOMIC DNA]</scope>
    <source>
        <strain evidence="2 3">U0301</strain>
    </source>
</reference>
<dbReference type="PANTHER" id="PTHR12736:SF7">
    <property type="entry name" value="LANC-LIKE PROTEIN 3"/>
    <property type="match status" value="1"/>
</dbReference>
<dbReference type="Proteomes" id="UP000265509">
    <property type="component" value="Unassembled WGS sequence"/>
</dbReference>
<sequence>MSDPVPLFEPDRHRAVSATPWDETRARHEIQSLVDAVLSARSASGLWPGEEELPLSLYAGVAGIAWTLDTLYARGYLEQSLPELCATQLAATPERLNYDALFAEYGVPLSHSFYLGDTGVYLQVWKETGKPGLLDRLDELIAANIGHPWMENLWGAPSTMLVASHLYAASGEQRFADHVRRGAAYLWERLEPEPQSGCAMWHIELYGEQTWLTGAGHGYVGNVFPLLRSLELFDEEMRKQWLDSIASTVTRTAQREQGLANWPPSIGKARKGRDRNLVQQCHGSPGFVISLSALYGRGYEDVDQVLLEAGELTWKAGPLNKYPGLCHGTPGNGYALLKLYHLTQDARWLQRARQFAVSALEQRAEYAESRRASNSSLWDGDMGLALFLADCIDARADFPTLDYF</sequence>
<feature type="binding site" evidence="1">
    <location>
        <position position="281"/>
    </location>
    <ligand>
        <name>Zn(2+)</name>
        <dbReference type="ChEBI" id="CHEBI:29105"/>
    </ligand>
</feature>
<dbReference type="SUPFAM" id="SSF158745">
    <property type="entry name" value="LanC-like"/>
    <property type="match status" value="1"/>
</dbReference>
<name>A0A3L7DXK0_9GAMM</name>
<evidence type="ECO:0000313" key="3">
    <source>
        <dbReference type="Proteomes" id="UP000265509"/>
    </source>
</evidence>
<dbReference type="PRINTS" id="PR01950">
    <property type="entry name" value="LANCSUPER"/>
</dbReference>
<comment type="caution">
    <text evidence="2">The sequence shown here is derived from an EMBL/GenBank/DDBJ whole genome shotgun (WGS) entry which is preliminary data.</text>
</comment>
<dbReference type="GO" id="GO:0031179">
    <property type="term" value="P:peptide modification"/>
    <property type="evidence" value="ECO:0007669"/>
    <property type="project" value="InterPro"/>
</dbReference>
<dbReference type="SMART" id="SM01260">
    <property type="entry name" value="LANC_like"/>
    <property type="match status" value="1"/>
</dbReference>
<dbReference type="AlphaFoldDB" id="A0A3L7DXK0"/>
<dbReference type="CDD" id="cd04794">
    <property type="entry name" value="euk_LANCL"/>
    <property type="match status" value="1"/>
</dbReference>
<protein>
    <submittedName>
        <fullName evidence="2">Lanthionine synthetase</fullName>
    </submittedName>
</protein>
<evidence type="ECO:0000313" key="2">
    <source>
        <dbReference type="EMBL" id="RLQ20562.1"/>
    </source>
</evidence>
<feature type="binding site" evidence="1">
    <location>
        <position position="327"/>
    </location>
    <ligand>
        <name>Zn(2+)</name>
        <dbReference type="ChEBI" id="CHEBI:29105"/>
    </ligand>
</feature>
<dbReference type="EMBL" id="QRAN01000023">
    <property type="protein sequence ID" value="RLQ20562.1"/>
    <property type="molecule type" value="Genomic_DNA"/>
</dbReference>
<dbReference type="Gene3D" id="1.50.10.10">
    <property type="match status" value="1"/>
</dbReference>
<organism evidence="2 3">
    <name type="scientific">Seongchinamella sediminis</name>
    <dbReference type="NCBI Taxonomy" id="2283635"/>
    <lineage>
        <taxon>Bacteria</taxon>
        <taxon>Pseudomonadati</taxon>
        <taxon>Pseudomonadota</taxon>
        <taxon>Gammaproteobacteria</taxon>
        <taxon>Cellvibrionales</taxon>
        <taxon>Halieaceae</taxon>
        <taxon>Seongchinamella</taxon>
    </lineage>
</organism>
<dbReference type="InterPro" id="IPR007822">
    <property type="entry name" value="LANC-like"/>
</dbReference>
<keyword evidence="1" id="KW-0479">Metal-binding</keyword>
<feature type="binding site" evidence="1">
    <location>
        <position position="326"/>
    </location>
    <ligand>
        <name>Zn(2+)</name>
        <dbReference type="ChEBI" id="CHEBI:29105"/>
    </ligand>
</feature>
<dbReference type="InterPro" id="IPR012341">
    <property type="entry name" value="6hp_glycosidase-like_sf"/>
</dbReference>
<dbReference type="Pfam" id="PF05147">
    <property type="entry name" value="LANC_like"/>
    <property type="match status" value="1"/>
</dbReference>
<keyword evidence="3" id="KW-1185">Reference proteome</keyword>
<dbReference type="PANTHER" id="PTHR12736">
    <property type="entry name" value="LANC-LIKE PROTEIN"/>
    <property type="match status" value="1"/>
</dbReference>
<evidence type="ECO:0000256" key="1">
    <source>
        <dbReference type="PIRSR" id="PIRSR607822-1"/>
    </source>
</evidence>
<dbReference type="GO" id="GO:0005886">
    <property type="term" value="C:plasma membrane"/>
    <property type="evidence" value="ECO:0007669"/>
    <property type="project" value="TreeGrafter"/>
</dbReference>
<accession>A0A3L7DXK0</accession>
<dbReference type="GO" id="GO:0005975">
    <property type="term" value="P:carbohydrate metabolic process"/>
    <property type="evidence" value="ECO:0007669"/>
    <property type="project" value="InterPro"/>
</dbReference>
<keyword evidence="1" id="KW-0862">Zinc</keyword>